<dbReference type="PRINTS" id="PR00385">
    <property type="entry name" value="P450"/>
</dbReference>
<dbReference type="GO" id="GO:0020037">
    <property type="term" value="F:heme binding"/>
    <property type="evidence" value="ECO:0007669"/>
    <property type="project" value="InterPro"/>
</dbReference>
<dbReference type="PANTHER" id="PTHR46300">
    <property type="entry name" value="P450, PUTATIVE (EUROFUNG)-RELATED-RELATED"/>
    <property type="match status" value="1"/>
</dbReference>
<dbReference type="GO" id="GO:0005506">
    <property type="term" value="F:iron ion binding"/>
    <property type="evidence" value="ECO:0007669"/>
    <property type="project" value="InterPro"/>
</dbReference>
<evidence type="ECO:0000256" key="6">
    <source>
        <dbReference type="ARBA" id="ARBA00022692"/>
    </source>
</evidence>
<dbReference type="InterPro" id="IPR001128">
    <property type="entry name" value="Cyt_P450"/>
</dbReference>
<evidence type="ECO:0000256" key="8">
    <source>
        <dbReference type="ARBA" id="ARBA00022989"/>
    </source>
</evidence>
<evidence type="ECO:0000256" key="2">
    <source>
        <dbReference type="ARBA" id="ARBA00004167"/>
    </source>
</evidence>
<evidence type="ECO:0000256" key="3">
    <source>
        <dbReference type="ARBA" id="ARBA00005179"/>
    </source>
</evidence>
<name>A0AA86JC79_TRAVE</name>
<evidence type="ECO:0000256" key="5">
    <source>
        <dbReference type="ARBA" id="ARBA00022617"/>
    </source>
</evidence>
<keyword evidence="9 14" id="KW-0560">Oxidoreductase</keyword>
<keyword evidence="7 13" id="KW-0479">Metal-binding</keyword>
<dbReference type="PANTHER" id="PTHR46300:SF7">
    <property type="entry name" value="P450, PUTATIVE (EUROFUNG)-RELATED"/>
    <property type="match status" value="1"/>
</dbReference>
<dbReference type="SUPFAM" id="SSF48264">
    <property type="entry name" value="Cytochrome P450"/>
    <property type="match status" value="1"/>
</dbReference>
<evidence type="ECO:0000256" key="1">
    <source>
        <dbReference type="ARBA" id="ARBA00001971"/>
    </source>
</evidence>
<keyword evidence="10 13" id="KW-0408">Iron</keyword>
<evidence type="ECO:0000313" key="15">
    <source>
        <dbReference type="EMBL" id="BED43011.1"/>
    </source>
</evidence>
<feature type="binding site" description="axial binding residue" evidence="13">
    <location>
        <position position="449"/>
    </location>
    <ligand>
        <name>heme</name>
        <dbReference type="ChEBI" id="CHEBI:30413"/>
    </ligand>
    <ligandPart>
        <name>Fe</name>
        <dbReference type="ChEBI" id="CHEBI:18248"/>
    </ligandPart>
</feature>
<comment type="similarity">
    <text evidence="4 14">Belongs to the cytochrome P450 family.</text>
</comment>
<evidence type="ECO:0000256" key="14">
    <source>
        <dbReference type="RuleBase" id="RU000461"/>
    </source>
</evidence>
<keyword evidence="11 14" id="KW-0503">Monooxygenase</keyword>
<dbReference type="Gene3D" id="1.10.630.10">
    <property type="entry name" value="Cytochrome P450"/>
    <property type="match status" value="1"/>
</dbReference>
<dbReference type="InterPro" id="IPR017972">
    <property type="entry name" value="Cyt_P450_CS"/>
</dbReference>
<comment type="subcellular location">
    <subcellularLocation>
        <location evidence="2">Membrane</location>
        <topology evidence="2">Single-pass membrane protein</topology>
    </subcellularLocation>
</comment>
<dbReference type="Pfam" id="PF00067">
    <property type="entry name" value="p450"/>
    <property type="match status" value="1"/>
</dbReference>
<reference evidence="15" key="1">
    <citation type="submission" date="2023-03" db="EMBL/GenBank/DDBJ databases">
        <title>cytochrome P450 monooxygenase from Trametes versicolor.</title>
        <authorList>
            <person name="Ichinose H."/>
        </authorList>
    </citation>
    <scope>NUCLEOTIDE SEQUENCE</scope>
    <source>
        <strain evidence="15">NBRC 30340</strain>
    </source>
</reference>
<keyword evidence="8" id="KW-1133">Transmembrane helix</keyword>
<dbReference type="GO" id="GO:0016705">
    <property type="term" value="F:oxidoreductase activity, acting on paired donors, with incorporation or reduction of molecular oxygen"/>
    <property type="evidence" value="ECO:0007669"/>
    <property type="project" value="InterPro"/>
</dbReference>
<dbReference type="EMBL" id="LC761766">
    <property type="protein sequence ID" value="BED43011.1"/>
    <property type="molecule type" value="mRNA"/>
</dbReference>
<dbReference type="InterPro" id="IPR036396">
    <property type="entry name" value="Cyt_P450_sf"/>
</dbReference>
<evidence type="ECO:0000256" key="13">
    <source>
        <dbReference type="PIRSR" id="PIRSR602401-1"/>
    </source>
</evidence>
<keyword evidence="5 13" id="KW-0349">Heme</keyword>
<accession>A0AA86JC79</accession>
<comment type="cofactor">
    <cofactor evidence="1 13">
        <name>heme</name>
        <dbReference type="ChEBI" id="CHEBI:30413"/>
    </cofactor>
</comment>
<comment type="pathway">
    <text evidence="3">Secondary metabolite biosynthesis.</text>
</comment>
<gene>
    <name evidence="15" type="primary">CYP5359AM3</name>
</gene>
<dbReference type="GO" id="GO:0016020">
    <property type="term" value="C:membrane"/>
    <property type="evidence" value="ECO:0007669"/>
    <property type="project" value="UniProtKB-SubCell"/>
</dbReference>
<sequence length="527" mass="58811">MYSLSSASGVAALSVVLYLVLSYARALAVFRRRQRGRPLPPGPRPLPLIGNLLDLPLRKQGIGLRDLCRKYGDMVYLSICGQPMLVIGSATAARDLLEKRSANTSDRQYSTVLDLIGNSVALSAMPYGQLWRDHRRAFWQIFHPGATRQYRDAQHIILHNFMRKLLVSPDDLKEHLRYIFAATMMKVLYNIDAQEDGDELVSVVDEAISRTATLATGVHPVEIFPFLRHLPSWVPGTDFHDAFAKCRAAVEHLKETPFATLKAALNEGRTAPCGISVLLSKLITPASSSPDNAYWEDVIKNVGLVAFEAGADTSFSTLQAVFLAMSLYPKVLKTAQAELDAVVGSHRLPDYGDRDELPYVNAIIKEALRWHVVLPLSLPHNTVVDDELDGYFIPAGTIIMPNTWGILHDPEVFEDPEEFRPERFLCDGKLDDSDHDPHAFAFGYGRRICPGRHFADESLYLTVASVLHVFDIGPPLDKDSGEPIVIQYEQTDGFLTYPEDCRCTIRPRSKNSEELILEAQLKVFSPT</sequence>
<evidence type="ECO:0000256" key="7">
    <source>
        <dbReference type="ARBA" id="ARBA00022723"/>
    </source>
</evidence>
<dbReference type="InterPro" id="IPR002401">
    <property type="entry name" value="Cyt_P450_E_grp-I"/>
</dbReference>
<proteinExistence type="evidence at transcript level"/>
<dbReference type="InterPro" id="IPR050364">
    <property type="entry name" value="Cytochrome_P450_fung"/>
</dbReference>
<keyword evidence="6" id="KW-0812">Transmembrane</keyword>
<protein>
    <submittedName>
        <fullName evidence="15">Cytochrome P450 monooxygenase</fullName>
    </submittedName>
</protein>
<evidence type="ECO:0000256" key="10">
    <source>
        <dbReference type="ARBA" id="ARBA00023004"/>
    </source>
</evidence>
<organism evidence="15">
    <name type="scientific">Trametes versicolor</name>
    <name type="common">White-rot fungus</name>
    <name type="synonym">Coriolus versicolor</name>
    <dbReference type="NCBI Taxonomy" id="5325"/>
    <lineage>
        <taxon>Eukaryota</taxon>
        <taxon>Fungi</taxon>
        <taxon>Dikarya</taxon>
        <taxon>Basidiomycota</taxon>
        <taxon>Agaricomycotina</taxon>
        <taxon>Agaricomycetes</taxon>
        <taxon>Polyporales</taxon>
        <taxon>Polyporaceae</taxon>
        <taxon>Trametes</taxon>
    </lineage>
</organism>
<dbReference type="PRINTS" id="PR00463">
    <property type="entry name" value="EP450I"/>
</dbReference>
<dbReference type="GO" id="GO:0004497">
    <property type="term" value="F:monooxygenase activity"/>
    <property type="evidence" value="ECO:0007669"/>
    <property type="project" value="UniProtKB-KW"/>
</dbReference>
<evidence type="ECO:0000256" key="11">
    <source>
        <dbReference type="ARBA" id="ARBA00023033"/>
    </source>
</evidence>
<dbReference type="PROSITE" id="PS00086">
    <property type="entry name" value="CYTOCHROME_P450"/>
    <property type="match status" value="1"/>
</dbReference>
<evidence type="ECO:0000256" key="4">
    <source>
        <dbReference type="ARBA" id="ARBA00010617"/>
    </source>
</evidence>
<dbReference type="CDD" id="cd11065">
    <property type="entry name" value="CYP64-like"/>
    <property type="match status" value="1"/>
</dbReference>
<dbReference type="AlphaFoldDB" id="A0AA86JC79"/>
<keyword evidence="12" id="KW-0472">Membrane</keyword>
<evidence type="ECO:0000256" key="9">
    <source>
        <dbReference type="ARBA" id="ARBA00023002"/>
    </source>
</evidence>
<evidence type="ECO:0000256" key="12">
    <source>
        <dbReference type="ARBA" id="ARBA00023136"/>
    </source>
</evidence>